<evidence type="ECO:0000256" key="1">
    <source>
        <dbReference type="ARBA" id="ARBA00022574"/>
    </source>
</evidence>
<gene>
    <name evidence="4" type="ORF">RFI_14019</name>
</gene>
<dbReference type="SUPFAM" id="SSF50978">
    <property type="entry name" value="WD40 repeat-like"/>
    <property type="match status" value="1"/>
</dbReference>
<keyword evidence="1 3" id="KW-0853">WD repeat</keyword>
<reference evidence="4 5" key="1">
    <citation type="journal article" date="2013" name="Curr. Biol.">
        <title>The Genome of the Foraminiferan Reticulomyxa filosa.</title>
        <authorList>
            <person name="Glockner G."/>
            <person name="Hulsmann N."/>
            <person name="Schleicher M."/>
            <person name="Noegel A.A."/>
            <person name="Eichinger L."/>
            <person name="Gallinger C."/>
            <person name="Pawlowski J."/>
            <person name="Sierra R."/>
            <person name="Euteneuer U."/>
            <person name="Pillet L."/>
            <person name="Moustafa A."/>
            <person name="Platzer M."/>
            <person name="Groth M."/>
            <person name="Szafranski K."/>
            <person name="Schliwa M."/>
        </authorList>
    </citation>
    <scope>NUCLEOTIDE SEQUENCE [LARGE SCALE GENOMIC DNA]</scope>
</reference>
<dbReference type="SMART" id="SM00320">
    <property type="entry name" value="WD40"/>
    <property type="match status" value="4"/>
</dbReference>
<proteinExistence type="predicted"/>
<dbReference type="Proteomes" id="UP000023152">
    <property type="component" value="Unassembled WGS sequence"/>
</dbReference>
<dbReference type="InterPro" id="IPR020472">
    <property type="entry name" value="WD40_PAC1"/>
</dbReference>
<evidence type="ECO:0000313" key="4">
    <source>
        <dbReference type="EMBL" id="ETO23164.1"/>
    </source>
</evidence>
<dbReference type="InterPro" id="IPR019775">
    <property type="entry name" value="WD40_repeat_CS"/>
</dbReference>
<dbReference type="PROSITE" id="PS50082">
    <property type="entry name" value="WD_REPEATS_2"/>
    <property type="match status" value="4"/>
</dbReference>
<dbReference type="PROSITE" id="PS50294">
    <property type="entry name" value="WD_REPEATS_REGION"/>
    <property type="match status" value="4"/>
</dbReference>
<dbReference type="InterPro" id="IPR015943">
    <property type="entry name" value="WD40/YVTN_repeat-like_dom_sf"/>
</dbReference>
<accession>X6NBK9</accession>
<evidence type="ECO:0000313" key="5">
    <source>
        <dbReference type="Proteomes" id="UP000023152"/>
    </source>
</evidence>
<dbReference type="InterPro" id="IPR001680">
    <property type="entry name" value="WD40_rpt"/>
</dbReference>
<feature type="repeat" description="WD" evidence="3">
    <location>
        <begin position="70"/>
        <end position="103"/>
    </location>
</feature>
<dbReference type="EMBL" id="ASPP01010151">
    <property type="protein sequence ID" value="ETO23164.1"/>
    <property type="molecule type" value="Genomic_DNA"/>
</dbReference>
<dbReference type="InterPro" id="IPR036322">
    <property type="entry name" value="WD40_repeat_dom_sf"/>
</dbReference>
<feature type="repeat" description="WD" evidence="3">
    <location>
        <begin position="28"/>
        <end position="69"/>
    </location>
</feature>
<evidence type="ECO:0000256" key="3">
    <source>
        <dbReference type="PROSITE-ProRule" id="PRU00221"/>
    </source>
</evidence>
<keyword evidence="2" id="KW-0677">Repeat</keyword>
<feature type="repeat" description="WD" evidence="3">
    <location>
        <begin position="272"/>
        <end position="304"/>
    </location>
</feature>
<protein>
    <submittedName>
        <fullName evidence="4">WD-40 repeat-containing protein</fullName>
    </submittedName>
</protein>
<dbReference type="PANTHER" id="PTHR19879">
    <property type="entry name" value="TRANSCRIPTION INITIATION FACTOR TFIID"/>
    <property type="match status" value="1"/>
</dbReference>
<dbReference type="Pfam" id="PF00400">
    <property type="entry name" value="WD40"/>
    <property type="match status" value="4"/>
</dbReference>
<dbReference type="PANTHER" id="PTHR19879:SF9">
    <property type="entry name" value="TRANSCRIPTION INITIATION FACTOR TFIID SUBUNIT 5"/>
    <property type="match status" value="1"/>
</dbReference>
<comment type="caution">
    <text evidence="4">The sequence shown here is derived from an EMBL/GenBank/DDBJ whole genome shotgun (WGS) entry which is preliminary data.</text>
</comment>
<dbReference type="OrthoDB" id="2689263at2759"/>
<dbReference type="PROSITE" id="PS00678">
    <property type="entry name" value="WD_REPEATS_1"/>
    <property type="match status" value="3"/>
</dbReference>
<sequence length="304" mass="34306">MRYDSEIVHSIKIFGIKQTPYLKQLRIIIGHTSKVNWVKFSPDGTKLVSASNDKTACIWDVKSGELLRTFVGHGHCVTRAEFSSSGNTIVTCSNDCTIALWDVGKFESCSAEINDIHFSHNDNSVIACADDNTLRVWEINSGKLVQLYVFKDHEVLRFQISPRGEYVLFLTCFELHVARLSSGERIISMKRPGEHIRIAQFCSDGTLLESFSTEQCIVTRDIAQNKLLEKVQSPNTHLFAKCSPDKRIIFARSSFKDIEMWNFTTGEPTQRLIGHFDAITNIDVSPNGKLLVSSSQDNTIRLWG</sequence>
<organism evidence="4 5">
    <name type="scientific">Reticulomyxa filosa</name>
    <dbReference type="NCBI Taxonomy" id="46433"/>
    <lineage>
        <taxon>Eukaryota</taxon>
        <taxon>Sar</taxon>
        <taxon>Rhizaria</taxon>
        <taxon>Retaria</taxon>
        <taxon>Foraminifera</taxon>
        <taxon>Monothalamids</taxon>
        <taxon>Reticulomyxidae</taxon>
        <taxon>Reticulomyxa</taxon>
    </lineage>
</organism>
<dbReference type="CDD" id="cd00200">
    <property type="entry name" value="WD40"/>
    <property type="match status" value="1"/>
</dbReference>
<dbReference type="AlphaFoldDB" id="X6NBK9"/>
<dbReference type="PRINTS" id="PR00320">
    <property type="entry name" value="GPROTEINBRPT"/>
</dbReference>
<dbReference type="Gene3D" id="2.130.10.10">
    <property type="entry name" value="YVTN repeat-like/Quinoprotein amine dehydrogenase"/>
    <property type="match status" value="3"/>
</dbReference>
<feature type="repeat" description="WD" evidence="3">
    <location>
        <begin position="106"/>
        <end position="147"/>
    </location>
</feature>
<name>X6NBK9_RETFI</name>
<keyword evidence="5" id="KW-1185">Reference proteome</keyword>
<evidence type="ECO:0000256" key="2">
    <source>
        <dbReference type="ARBA" id="ARBA00022737"/>
    </source>
</evidence>